<dbReference type="InterPro" id="IPR020568">
    <property type="entry name" value="Ribosomal_Su5_D2-typ_SF"/>
</dbReference>
<feature type="domain" description="UPF0029" evidence="3">
    <location>
        <begin position="138"/>
        <end position="192"/>
    </location>
</feature>
<dbReference type="GO" id="GO:0006446">
    <property type="term" value="P:regulation of translational initiation"/>
    <property type="evidence" value="ECO:0007669"/>
    <property type="project" value="TreeGrafter"/>
</dbReference>
<reference evidence="4" key="2">
    <citation type="submission" date="2021-04" db="EMBL/GenBank/DDBJ databases">
        <authorList>
            <person name="Gilroy R."/>
        </authorList>
    </citation>
    <scope>NUCLEOTIDE SEQUENCE</scope>
    <source>
        <strain evidence="4">CHK186-1790</strain>
    </source>
</reference>
<evidence type="ECO:0000313" key="5">
    <source>
        <dbReference type="Proteomes" id="UP000823882"/>
    </source>
</evidence>
<dbReference type="Gene3D" id="3.30.230.30">
    <property type="entry name" value="Impact, N-terminal domain"/>
    <property type="match status" value="1"/>
</dbReference>
<reference evidence="4" key="1">
    <citation type="journal article" date="2021" name="PeerJ">
        <title>Extensive microbial diversity within the chicken gut microbiome revealed by metagenomics and culture.</title>
        <authorList>
            <person name="Gilroy R."/>
            <person name="Ravi A."/>
            <person name="Getino M."/>
            <person name="Pursley I."/>
            <person name="Horton D.L."/>
            <person name="Alikhan N.F."/>
            <person name="Baker D."/>
            <person name="Gharbi K."/>
            <person name="Hall N."/>
            <person name="Watson M."/>
            <person name="Adriaenssens E.M."/>
            <person name="Foster-Nyarko E."/>
            <person name="Jarju S."/>
            <person name="Secka A."/>
            <person name="Antonio M."/>
            <person name="Oren A."/>
            <person name="Chaudhuri R.R."/>
            <person name="La Ragione R."/>
            <person name="Hildebrand F."/>
            <person name="Pallen M.J."/>
        </authorList>
    </citation>
    <scope>NUCLEOTIDE SEQUENCE</scope>
    <source>
        <strain evidence="4">CHK186-1790</strain>
    </source>
</reference>
<dbReference type="InterPro" id="IPR023582">
    <property type="entry name" value="Impact"/>
</dbReference>
<dbReference type="InterPro" id="IPR035647">
    <property type="entry name" value="EFG_III/V"/>
</dbReference>
<protein>
    <submittedName>
        <fullName evidence="4">YigZ family protein</fullName>
    </submittedName>
</protein>
<dbReference type="SUPFAM" id="SSF54980">
    <property type="entry name" value="EF-G C-terminal domain-like"/>
    <property type="match status" value="1"/>
</dbReference>
<feature type="domain" description="Impact N-terminal" evidence="2">
    <location>
        <begin position="18"/>
        <end position="122"/>
    </location>
</feature>
<evidence type="ECO:0000256" key="1">
    <source>
        <dbReference type="ARBA" id="ARBA00007665"/>
    </source>
</evidence>
<organism evidence="4 5">
    <name type="scientific">Candidatus Intestinimonas pullistercoris</name>
    <dbReference type="NCBI Taxonomy" id="2838623"/>
    <lineage>
        <taxon>Bacteria</taxon>
        <taxon>Bacillati</taxon>
        <taxon>Bacillota</taxon>
        <taxon>Clostridia</taxon>
        <taxon>Eubacteriales</taxon>
        <taxon>Intestinimonas</taxon>
    </lineage>
</organism>
<comment type="similarity">
    <text evidence="1">Belongs to the IMPACT family.</text>
</comment>
<dbReference type="PANTHER" id="PTHR16301">
    <property type="entry name" value="IMPACT-RELATED"/>
    <property type="match status" value="1"/>
</dbReference>
<gene>
    <name evidence="4" type="ORF">H9701_09995</name>
</gene>
<evidence type="ECO:0000313" key="4">
    <source>
        <dbReference type="EMBL" id="HJC41864.1"/>
    </source>
</evidence>
<accession>A0A9D2T182</accession>
<dbReference type="GO" id="GO:0005737">
    <property type="term" value="C:cytoplasm"/>
    <property type="evidence" value="ECO:0007669"/>
    <property type="project" value="TreeGrafter"/>
</dbReference>
<proteinExistence type="inferred from homology"/>
<dbReference type="InterPro" id="IPR015796">
    <property type="entry name" value="Impact_YigZ-like"/>
</dbReference>
<sequence length="217" mass="24273">MTEYYIPTGPSETEFTEKRSRFLGHVWRVETEEEARARIDEMKKRYHDARHNCWCYLLRDPAVERYSDDGEPQGTAGQPMLEVFRREGVTNVCCVVTRYFGGILLGAGGLTRAYSRSAKDALDAAGISVVRRWVAVELTFPYSLYERVKLEVEGAGGLVGETDYTADVTLRALLPEGKVEPFTERITELTAGAVIPAVTGEDFRDVPLEGRPDRSGT</sequence>
<name>A0A9D2T182_9FIRM</name>
<dbReference type="Gene3D" id="3.30.70.240">
    <property type="match status" value="1"/>
</dbReference>
<dbReference type="Pfam" id="PF09186">
    <property type="entry name" value="DUF1949"/>
    <property type="match status" value="1"/>
</dbReference>
<dbReference type="NCBIfam" id="TIGR00257">
    <property type="entry name" value="IMPACT_YIGZ"/>
    <property type="match status" value="1"/>
</dbReference>
<comment type="caution">
    <text evidence="4">The sequence shown here is derived from an EMBL/GenBank/DDBJ whole genome shotgun (WGS) entry which is preliminary data.</text>
</comment>
<dbReference type="InterPro" id="IPR036956">
    <property type="entry name" value="Impact_N_sf"/>
</dbReference>
<dbReference type="InterPro" id="IPR015269">
    <property type="entry name" value="UPF0029_Impact_C"/>
</dbReference>
<dbReference type="SUPFAM" id="SSF54211">
    <property type="entry name" value="Ribosomal protein S5 domain 2-like"/>
    <property type="match status" value="1"/>
</dbReference>
<dbReference type="PANTHER" id="PTHR16301:SF20">
    <property type="entry name" value="IMPACT FAMILY MEMBER YIGZ"/>
    <property type="match status" value="1"/>
</dbReference>
<dbReference type="Proteomes" id="UP000823882">
    <property type="component" value="Unassembled WGS sequence"/>
</dbReference>
<dbReference type="AlphaFoldDB" id="A0A9D2T182"/>
<evidence type="ECO:0000259" key="3">
    <source>
        <dbReference type="Pfam" id="PF09186"/>
    </source>
</evidence>
<dbReference type="InterPro" id="IPR001498">
    <property type="entry name" value="Impact_N"/>
</dbReference>
<dbReference type="Pfam" id="PF01205">
    <property type="entry name" value="Impact_N"/>
    <property type="match status" value="1"/>
</dbReference>
<evidence type="ECO:0000259" key="2">
    <source>
        <dbReference type="Pfam" id="PF01205"/>
    </source>
</evidence>
<dbReference type="EMBL" id="DWWJ01000188">
    <property type="protein sequence ID" value="HJC41864.1"/>
    <property type="molecule type" value="Genomic_DNA"/>
</dbReference>